<dbReference type="Proteomes" id="UP001151699">
    <property type="component" value="Chromosome X"/>
</dbReference>
<organism evidence="1 2">
    <name type="scientific">Pseudolycoriella hygida</name>
    <dbReference type="NCBI Taxonomy" id="35572"/>
    <lineage>
        <taxon>Eukaryota</taxon>
        <taxon>Metazoa</taxon>
        <taxon>Ecdysozoa</taxon>
        <taxon>Arthropoda</taxon>
        <taxon>Hexapoda</taxon>
        <taxon>Insecta</taxon>
        <taxon>Pterygota</taxon>
        <taxon>Neoptera</taxon>
        <taxon>Endopterygota</taxon>
        <taxon>Diptera</taxon>
        <taxon>Nematocera</taxon>
        <taxon>Sciaroidea</taxon>
        <taxon>Sciaridae</taxon>
        <taxon>Pseudolycoriella</taxon>
    </lineage>
</organism>
<accession>A0A9Q0RY66</accession>
<dbReference type="AlphaFoldDB" id="A0A9Q0RY66"/>
<dbReference type="EMBL" id="WJQU01000003">
    <property type="protein sequence ID" value="KAJ6637037.1"/>
    <property type="molecule type" value="Genomic_DNA"/>
</dbReference>
<dbReference type="Pfam" id="PF12689">
    <property type="entry name" value="Acid_PPase"/>
    <property type="match status" value="1"/>
</dbReference>
<gene>
    <name evidence="1" type="primary">MDP1</name>
    <name evidence="1" type="ORF">Bhyg_09763</name>
</gene>
<name>A0A9Q0RY66_9DIPT</name>
<dbReference type="SUPFAM" id="SSF56784">
    <property type="entry name" value="HAD-like"/>
    <property type="match status" value="1"/>
</dbReference>
<dbReference type="OrthoDB" id="7771634at2759"/>
<comment type="caution">
    <text evidence="1">The sequence shown here is derived from an EMBL/GenBank/DDBJ whole genome shotgun (WGS) entry which is preliminary data.</text>
</comment>
<dbReference type="PANTHER" id="PTHR17901:SF14">
    <property type="entry name" value="MAGNESIUM-DEPENDENT PHOSPHATASE 1"/>
    <property type="match status" value="1"/>
</dbReference>
<dbReference type="GO" id="GO:0003993">
    <property type="term" value="F:acid phosphatase activity"/>
    <property type="evidence" value="ECO:0007669"/>
    <property type="project" value="TreeGrafter"/>
</dbReference>
<dbReference type="InterPro" id="IPR023214">
    <property type="entry name" value="HAD_sf"/>
</dbReference>
<dbReference type="SFLD" id="SFLDG01131">
    <property type="entry name" value="C1.5.2:_MDP_Like"/>
    <property type="match status" value="1"/>
</dbReference>
<sequence>MTTWSVQNLNKKIEGLDLIAFDLDYTLWPFFVDCSDPPFKKAGKHVVDACGGKVKPYPDSTNILQRLSSLGYKIAIASRTSAVKEAKELINLFGWKQYINYQEIYPGCKVTHFTQFKKESKIPFDRMIFFDDEERNIVDINRLGSVAILVKRGVNNTVVAEGLDYFVRVQNQKQ</sequence>
<dbReference type="NCBIfam" id="TIGR01681">
    <property type="entry name" value="HAD-SF-IIIC"/>
    <property type="match status" value="1"/>
</dbReference>
<dbReference type="InterPro" id="IPR010033">
    <property type="entry name" value="HAD_SF_ppase_IIIC"/>
</dbReference>
<keyword evidence="2" id="KW-1185">Reference proteome</keyword>
<dbReference type="InterPro" id="IPR010036">
    <property type="entry name" value="MDP_1_eu_arc"/>
</dbReference>
<dbReference type="InterPro" id="IPR036412">
    <property type="entry name" value="HAD-like_sf"/>
</dbReference>
<dbReference type="SFLD" id="SFLDG01129">
    <property type="entry name" value="C1.5:_HAD__Beta-PGM__Phosphata"/>
    <property type="match status" value="1"/>
</dbReference>
<dbReference type="NCBIfam" id="TIGR01685">
    <property type="entry name" value="MDP-1"/>
    <property type="match status" value="1"/>
</dbReference>
<dbReference type="Gene3D" id="3.40.50.1000">
    <property type="entry name" value="HAD superfamily/HAD-like"/>
    <property type="match status" value="1"/>
</dbReference>
<dbReference type="SFLD" id="SFLDS00003">
    <property type="entry name" value="Haloacid_Dehalogenase"/>
    <property type="match status" value="1"/>
</dbReference>
<protein>
    <submittedName>
        <fullName evidence="1">Magnesium-dependent phosphatase 1</fullName>
    </submittedName>
</protein>
<proteinExistence type="predicted"/>
<dbReference type="PANTHER" id="PTHR17901">
    <property type="entry name" value="MAGNESIUM-DEPENDENT PHOSPHATASE 1 MDP1"/>
    <property type="match status" value="1"/>
</dbReference>
<evidence type="ECO:0000313" key="1">
    <source>
        <dbReference type="EMBL" id="KAJ6637037.1"/>
    </source>
</evidence>
<evidence type="ECO:0000313" key="2">
    <source>
        <dbReference type="Proteomes" id="UP001151699"/>
    </source>
</evidence>
<reference evidence="1" key="1">
    <citation type="submission" date="2022-07" db="EMBL/GenBank/DDBJ databases">
        <authorList>
            <person name="Trinca V."/>
            <person name="Uliana J.V.C."/>
            <person name="Torres T.T."/>
            <person name="Ward R.J."/>
            <person name="Monesi N."/>
        </authorList>
    </citation>
    <scope>NUCLEOTIDE SEQUENCE</scope>
    <source>
        <strain evidence="1">HSMRA1968</strain>
        <tissue evidence="1">Whole embryos</tissue>
    </source>
</reference>